<evidence type="ECO:0000259" key="1">
    <source>
        <dbReference type="Pfam" id="PF07714"/>
    </source>
</evidence>
<protein>
    <submittedName>
        <fullName evidence="3">Probable LRR receptor-like serine/threonine-protein kinase At3g47570</fullName>
    </submittedName>
</protein>
<dbReference type="Proteomes" id="UP001652660">
    <property type="component" value="Chromosome 9c"/>
</dbReference>
<feature type="domain" description="Serine-threonine/tyrosine-protein kinase catalytic" evidence="1">
    <location>
        <begin position="57"/>
        <end position="104"/>
    </location>
</feature>
<dbReference type="InterPro" id="IPR052451">
    <property type="entry name" value="Ser/Thr_kinase-like"/>
</dbReference>
<dbReference type="InterPro" id="IPR001245">
    <property type="entry name" value="Ser-Thr/Tyr_kinase_cat_dom"/>
</dbReference>
<dbReference type="SUPFAM" id="SSF56112">
    <property type="entry name" value="Protein kinase-like (PK-like)"/>
    <property type="match status" value="1"/>
</dbReference>
<dbReference type="Pfam" id="PF07714">
    <property type="entry name" value="PK_Tyr_Ser-Thr"/>
    <property type="match status" value="2"/>
</dbReference>
<dbReference type="PANTHER" id="PTHR48008:SF14">
    <property type="entry name" value="PROTEIN KINASE DOMAIN-CONTAINING PROTEIN"/>
    <property type="match status" value="1"/>
</dbReference>
<accession>A0ABM4VMJ3</accession>
<dbReference type="InterPro" id="IPR011009">
    <property type="entry name" value="Kinase-like_dom_sf"/>
</dbReference>
<dbReference type="RefSeq" id="XP_071920753.1">
    <property type="nucleotide sequence ID" value="XM_072064652.1"/>
</dbReference>
<reference evidence="3" key="1">
    <citation type="submission" date="2025-08" db="UniProtKB">
        <authorList>
            <consortium name="RefSeq"/>
        </authorList>
    </citation>
    <scope>IDENTIFICATION</scope>
    <source>
        <tissue evidence="3">Leaves</tissue>
    </source>
</reference>
<dbReference type="GeneID" id="140014224"/>
<gene>
    <name evidence="3" type="primary">LOC140014224</name>
</gene>
<feature type="domain" description="Serine-threonine/tyrosine-protein kinase catalytic" evidence="1">
    <location>
        <begin position="6"/>
        <end position="48"/>
    </location>
</feature>
<sequence>MKFGAVVMEYMQNGSLQKWLYLEDHFLDILQRLDIMIDVASALDYLHNGAEPDGTAHAKTLATMGYMAPEFGLEGLISTKCDVYSYGIMLMETFTRRGPPSDDIFSGDMALRHWIKSSFPSAIMQVVDSNLLKPEDAGVCDIYDEASIGLH</sequence>
<name>A0ABM4VMJ3_COFAR</name>
<keyword evidence="2" id="KW-1185">Reference proteome</keyword>
<evidence type="ECO:0000313" key="2">
    <source>
        <dbReference type="Proteomes" id="UP001652660"/>
    </source>
</evidence>
<proteinExistence type="predicted"/>
<dbReference type="PANTHER" id="PTHR48008">
    <property type="entry name" value="LEUCINE-RICH REPEAT RECEPTOR-LIKE PROTEIN KINASE IMK3-RELATED"/>
    <property type="match status" value="1"/>
</dbReference>
<dbReference type="Gene3D" id="1.10.510.10">
    <property type="entry name" value="Transferase(Phosphotransferase) domain 1"/>
    <property type="match status" value="2"/>
</dbReference>
<evidence type="ECO:0000313" key="3">
    <source>
        <dbReference type="RefSeq" id="XP_071920753.1"/>
    </source>
</evidence>
<organism evidence="2 3">
    <name type="scientific">Coffea arabica</name>
    <name type="common">Arabian coffee</name>
    <dbReference type="NCBI Taxonomy" id="13443"/>
    <lineage>
        <taxon>Eukaryota</taxon>
        <taxon>Viridiplantae</taxon>
        <taxon>Streptophyta</taxon>
        <taxon>Embryophyta</taxon>
        <taxon>Tracheophyta</taxon>
        <taxon>Spermatophyta</taxon>
        <taxon>Magnoliopsida</taxon>
        <taxon>eudicotyledons</taxon>
        <taxon>Gunneridae</taxon>
        <taxon>Pentapetalae</taxon>
        <taxon>asterids</taxon>
        <taxon>lamiids</taxon>
        <taxon>Gentianales</taxon>
        <taxon>Rubiaceae</taxon>
        <taxon>Ixoroideae</taxon>
        <taxon>Gardenieae complex</taxon>
        <taxon>Bertiereae - Coffeeae clade</taxon>
        <taxon>Coffeeae</taxon>
        <taxon>Coffea</taxon>
    </lineage>
</organism>